<feature type="domain" description="ABC-type uncharacterised transport system" evidence="2">
    <location>
        <begin position="208"/>
        <end position="450"/>
    </location>
</feature>
<dbReference type="InterPro" id="IPR019196">
    <property type="entry name" value="ABC_transp_unknown"/>
</dbReference>
<dbReference type="Pfam" id="PF09822">
    <property type="entry name" value="ABC_transp_aux"/>
    <property type="match status" value="1"/>
</dbReference>
<keyword evidence="5" id="KW-1185">Reference proteome</keyword>
<evidence type="ECO:0000259" key="2">
    <source>
        <dbReference type="Pfam" id="PF09822"/>
    </source>
</evidence>
<name>A0ABU3K5X9_9BACT</name>
<feature type="transmembrane region" description="Helical" evidence="1">
    <location>
        <begin position="73"/>
        <end position="91"/>
    </location>
</feature>
<feature type="transmembrane region" description="Helical" evidence="1">
    <location>
        <begin position="482"/>
        <end position="503"/>
    </location>
</feature>
<accession>A0ABU3K5X9</accession>
<feature type="domain" description="DUF7088" evidence="3">
    <location>
        <begin position="101"/>
        <end position="184"/>
    </location>
</feature>
<sequence>MAITSIMRWLGILGVVLALGGWVLSEIDPSRPGTVASLEGLGLLCLAMYFVGNWQRLKTFSTQRSTKLGFNSLLAIFLMIGILIIVNFLVIRHGGRWDLSETQRFSLAPQTFQVLGQLNQDVHVRVFAHERSPGFGAYRDLLDAYTHITPHLLVTFIDPEKEPQIAQEFNITKIDTAVFSSDVQTIQVSKPTEANLTSALIRVTKQEKKRIAFLEGHGERRVKNSESGGLSFLRERLESQGYEVDRGLLTEDAVILHNTTVLIIPGPREPIPQSQTALLKNFVETGGRVLFLIDPQTTTGLTSLFAQWGITLGPGIIVDPEDRVSQGSPTALLVRRFTNHGITQGFTSPILIPVSQSLSFDQTTALKWTFTSLTQSSEESWAETNFSQNTPTFEEGEDRKGPFTIAAAMEFTQGNKAAEPHPAIVIIGNSAFASNAYAKFPGNTDFLLNAISWLAQEEALISIAAKEKTFAPFIPNPTQEHMLLAVQVFSVPLLLLFLGMTIWRRRSQL</sequence>
<evidence type="ECO:0000259" key="3">
    <source>
        <dbReference type="Pfam" id="PF23357"/>
    </source>
</evidence>
<feature type="transmembrane region" description="Helical" evidence="1">
    <location>
        <begin position="35"/>
        <end position="52"/>
    </location>
</feature>
<keyword evidence="1" id="KW-1133">Transmembrane helix</keyword>
<evidence type="ECO:0000313" key="5">
    <source>
        <dbReference type="Proteomes" id="UP001250932"/>
    </source>
</evidence>
<dbReference type="InterPro" id="IPR055396">
    <property type="entry name" value="DUF7088"/>
</dbReference>
<dbReference type="RefSeq" id="WP_313832134.1">
    <property type="nucleotide sequence ID" value="NZ_JAQOUE010000001.1"/>
</dbReference>
<dbReference type="Proteomes" id="UP001250932">
    <property type="component" value="Unassembled WGS sequence"/>
</dbReference>
<dbReference type="Gene3D" id="3.40.30.10">
    <property type="entry name" value="Glutaredoxin"/>
    <property type="match status" value="1"/>
</dbReference>
<reference evidence="4 5" key="1">
    <citation type="journal article" date="2023" name="ISME J.">
        <title>Cultivation and genomic characterization of novel and ubiquitous marine nitrite-oxidizing bacteria from the Nitrospirales.</title>
        <authorList>
            <person name="Mueller A.J."/>
            <person name="Daebeler A."/>
            <person name="Herbold C.W."/>
            <person name="Kirkegaard R.H."/>
            <person name="Daims H."/>
        </authorList>
    </citation>
    <scope>NUCLEOTIDE SEQUENCE [LARGE SCALE GENOMIC DNA]</scope>
    <source>
        <strain evidence="4 5">EB</strain>
    </source>
</reference>
<keyword evidence="1" id="KW-0472">Membrane</keyword>
<dbReference type="Pfam" id="PF23357">
    <property type="entry name" value="DUF7088"/>
    <property type="match status" value="1"/>
</dbReference>
<dbReference type="EMBL" id="JAQOUE010000001">
    <property type="protein sequence ID" value="MDT7041786.1"/>
    <property type="molecule type" value="Genomic_DNA"/>
</dbReference>
<organism evidence="4 5">
    <name type="scientific">Candidatus Nitronereus thalassa</name>
    <dbReference type="NCBI Taxonomy" id="3020898"/>
    <lineage>
        <taxon>Bacteria</taxon>
        <taxon>Pseudomonadati</taxon>
        <taxon>Nitrospirota</taxon>
        <taxon>Nitrospiria</taxon>
        <taxon>Nitrospirales</taxon>
        <taxon>Nitrospiraceae</taxon>
        <taxon>Candidatus Nitronereus</taxon>
    </lineage>
</organism>
<comment type="caution">
    <text evidence="4">The sequence shown here is derived from an EMBL/GenBank/DDBJ whole genome shotgun (WGS) entry which is preliminary data.</text>
</comment>
<proteinExistence type="predicted"/>
<gene>
    <name evidence="4" type="ORF">PPG34_05440</name>
</gene>
<dbReference type="InterPro" id="IPR029062">
    <property type="entry name" value="Class_I_gatase-like"/>
</dbReference>
<dbReference type="Gene3D" id="3.40.50.880">
    <property type="match status" value="1"/>
</dbReference>
<keyword evidence="1" id="KW-0812">Transmembrane</keyword>
<dbReference type="SUPFAM" id="SSF52317">
    <property type="entry name" value="Class I glutamine amidotransferase-like"/>
    <property type="match status" value="1"/>
</dbReference>
<protein>
    <submittedName>
        <fullName evidence="4">Gldg family protein</fullName>
    </submittedName>
</protein>
<evidence type="ECO:0000256" key="1">
    <source>
        <dbReference type="SAM" id="Phobius"/>
    </source>
</evidence>
<evidence type="ECO:0000313" key="4">
    <source>
        <dbReference type="EMBL" id="MDT7041786.1"/>
    </source>
</evidence>